<accession>A0A1C0AMP8</accession>
<dbReference type="InterPro" id="IPR036390">
    <property type="entry name" value="WH_DNA-bd_sf"/>
</dbReference>
<dbReference type="Pfam" id="PF12840">
    <property type="entry name" value="HTH_20"/>
    <property type="match status" value="1"/>
</dbReference>
<protein>
    <submittedName>
        <fullName evidence="2">Uncharacterized protein</fullName>
    </submittedName>
</protein>
<dbReference type="RefSeq" id="WP_068751191.1">
    <property type="nucleotide sequence ID" value="NZ_LR214441.1"/>
</dbReference>
<reference evidence="3" key="1">
    <citation type="submission" date="2016-07" db="EMBL/GenBank/DDBJ databases">
        <authorList>
            <person name="Florea S."/>
            <person name="Webb J.S."/>
            <person name="Jaromczyk J."/>
            <person name="Schardl C.L."/>
        </authorList>
    </citation>
    <scope>NUCLEOTIDE SEQUENCE [LARGE SCALE GENOMIC DNA]</scope>
    <source>
        <strain evidence="3">IPBSL-7</strain>
    </source>
</reference>
<keyword evidence="3" id="KW-1185">Reference proteome</keyword>
<name>A0A1C0AMP8_9ACTN</name>
<evidence type="ECO:0000256" key="1">
    <source>
        <dbReference type="SAM" id="MobiDB-lite"/>
    </source>
</evidence>
<dbReference type="InterPro" id="IPR001845">
    <property type="entry name" value="HTH_ArsR_DNA-bd_dom"/>
</dbReference>
<dbReference type="InterPro" id="IPR011991">
    <property type="entry name" value="ArsR-like_HTH"/>
</dbReference>
<dbReference type="CDD" id="cd00090">
    <property type="entry name" value="HTH_ARSR"/>
    <property type="match status" value="1"/>
</dbReference>
<dbReference type="SMART" id="SM00418">
    <property type="entry name" value="HTH_ARSR"/>
    <property type="match status" value="1"/>
</dbReference>
<dbReference type="Gene3D" id="1.10.10.10">
    <property type="entry name" value="Winged helix-like DNA-binding domain superfamily/Winged helix DNA-binding domain"/>
    <property type="match status" value="1"/>
</dbReference>
<evidence type="ECO:0000313" key="3">
    <source>
        <dbReference type="Proteomes" id="UP000093501"/>
    </source>
</evidence>
<dbReference type="EMBL" id="MBQD01000020">
    <property type="protein sequence ID" value="OCL34508.1"/>
    <property type="molecule type" value="Genomic_DNA"/>
</dbReference>
<dbReference type="InterPro" id="IPR036388">
    <property type="entry name" value="WH-like_DNA-bd_sf"/>
</dbReference>
<organism evidence="2 3">
    <name type="scientific">Tessaracoccus lapidicaptus</name>
    <dbReference type="NCBI Taxonomy" id="1427523"/>
    <lineage>
        <taxon>Bacteria</taxon>
        <taxon>Bacillati</taxon>
        <taxon>Actinomycetota</taxon>
        <taxon>Actinomycetes</taxon>
        <taxon>Propionibacteriales</taxon>
        <taxon>Propionibacteriaceae</taxon>
        <taxon>Tessaracoccus</taxon>
    </lineage>
</organism>
<dbReference type="GO" id="GO:0003700">
    <property type="term" value="F:DNA-binding transcription factor activity"/>
    <property type="evidence" value="ECO:0007669"/>
    <property type="project" value="InterPro"/>
</dbReference>
<proteinExistence type="predicted"/>
<gene>
    <name evidence="2" type="ORF">BCR15_02045</name>
</gene>
<sequence>MAERKTHSRPATAQQIKAFAHPLRMQLYRLLSDQGQATASVLARETGESTGQTSYHLRQLAKFGFVEEVPGEGTARERWWRAVGFSYDRVDDPDSHTVRTLNRWMIDNQSDTLHAALAALQHDDEGWRDASVLGSTSGWMTRDELEALSEELLSVVERHTEQAKARRDEAGPTPAHVAARPGERRVRVYISALPLPSSDAGGQGAAR</sequence>
<comment type="caution">
    <text evidence="2">The sequence shown here is derived from an EMBL/GenBank/DDBJ whole genome shotgun (WGS) entry which is preliminary data.</text>
</comment>
<feature type="region of interest" description="Disordered" evidence="1">
    <location>
        <begin position="161"/>
        <end position="181"/>
    </location>
</feature>
<evidence type="ECO:0000313" key="2">
    <source>
        <dbReference type="EMBL" id="OCL34508.1"/>
    </source>
</evidence>
<dbReference type="Proteomes" id="UP000093501">
    <property type="component" value="Unassembled WGS sequence"/>
</dbReference>
<dbReference type="SUPFAM" id="SSF46785">
    <property type="entry name" value="Winged helix' DNA-binding domain"/>
    <property type="match status" value="1"/>
</dbReference>
<feature type="compositionally biased region" description="Basic and acidic residues" evidence="1">
    <location>
        <begin position="161"/>
        <end position="170"/>
    </location>
</feature>
<dbReference type="AlphaFoldDB" id="A0A1C0AMP8"/>